<comment type="caution">
    <text evidence="5">The sequence shown here is derived from an EMBL/GenBank/DDBJ whole genome shotgun (WGS) entry which is preliminary data.</text>
</comment>
<evidence type="ECO:0000256" key="1">
    <source>
        <dbReference type="ARBA" id="ARBA00022737"/>
    </source>
</evidence>
<sequence length="312" mass="32811">MDSDAALEDLPEDLLSRIVVHCPAPTALSFAQAGRGVLAAANTAAQRLFAQMFGPGIPSSLQKAGSGCRGKLFLRLDQGRSQEPRFVQETFAWAAGHGYCSFLACTAARIERTTEPRVLAKLLNGGKEPPLWRAAPGGAPRHPGGECPLSAVLQAPAAEVFLYSEKCSFNRDNERRNGKLNESETDDGICCEEEPEDGDSEGDDAALTAQQKSGDSARRALLAACGTPNAVPYVAVPAPLQMETPLLADKTASINATLPSGKAALHLAAERGDARLVASLLSARAQLDAVTSSGRAALHLAVEHGHVPPFRN</sequence>
<evidence type="ECO:0000256" key="4">
    <source>
        <dbReference type="SAM" id="MobiDB-lite"/>
    </source>
</evidence>
<proteinExistence type="predicted"/>
<dbReference type="PROSITE" id="PS50297">
    <property type="entry name" value="ANK_REP_REGION"/>
    <property type="match status" value="1"/>
</dbReference>
<dbReference type="PANTHER" id="PTHR24198">
    <property type="entry name" value="ANKYRIN REPEAT AND PROTEIN KINASE DOMAIN-CONTAINING PROTEIN"/>
    <property type="match status" value="1"/>
</dbReference>
<dbReference type="EMBL" id="LSRX01001198">
    <property type="protein sequence ID" value="OLP82386.1"/>
    <property type="molecule type" value="Genomic_DNA"/>
</dbReference>
<dbReference type="InterPro" id="IPR036770">
    <property type="entry name" value="Ankyrin_rpt-contain_sf"/>
</dbReference>
<keyword evidence="1" id="KW-0677">Repeat</keyword>
<evidence type="ECO:0000256" key="3">
    <source>
        <dbReference type="PROSITE-ProRule" id="PRU00023"/>
    </source>
</evidence>
<dbReference type="Proteomes" id="UP000186817">
    <property type="component" value="Unassembled WGS sequence"/>
</dbReference>
<dbReference type="Gene3D" id="1.25.40.20">
    <property type="entry name" value="Ankyrin repeat-containing domain"/>
    <property type="match status" value="1"/>
</dbReference>
<organism evidence="5 6">
    <name type="scientific">Symbiodinium microadriaticum</name>
    <name type="common">Dinoflagellate</name>
    <name type="synonym">Zooxanthella microadriatica</name>
    <dbReference type="NCBI Taxonomy" id="2951"/>
    <lineage>
        <taxon>Eukaryota</taxon>
        <taxon>Sar</taxon>
        <taxon>Alveolata</taxon>
        <taxon>Dinophyceae</taxon>
        <taxon>Suessiales</taxon>
        <taxon>Symbiodiniaceae</taxon>
        <taxon>Symbiodinium</taxon>
    </lineage>
</organism>
<protein>
    <submittedName>
        <fullName evidence="5">Uncharacterized protein</fullName>
    </submittedName>
</protein>
<evidence type="ECO:0000313" key="5">
    <source>
        <dbReference type="EMBL" id="OLP82386.1"/>
    </source>
</evidence>
<reference evidence="5 6" key="1">
    <citation type="submission" date="2016-02" db="EMBL/GenBank/DDBJ databases">
        <title>Genome analysis of coral dinoflagellate symbionts highlights evolutionary adaptations to a symbiotic lifestyle.</title>
        <authorList>
            <person name="Aranda M."/>
            <person name="Li Y."/>
            <person name="Liew Y.J."/>
            <person name="Baumgarten S."/>
            <person name="Simakov O."/>
            <person name="Wilson M."/>
            <person name="Piel J."/>
            <person name="Ashoor H."/>
            <person name="Bougouffa S."/>
            <person name="Bajic V.B."/>
            <person name="Ryu T."/>
            <person name="Ravasi T."/>
            <person name="Bayer T."/>
            <person name="Micklem G."/>
            <person name="Kim H."/>
            <person name="Bhak J."/>
            <person name="Lajeunesse T.C."/>
            <person name="Voolstra C.R."/>
        </authorList>
    </citation>
    <scope>NUCLEOTIDE SEQUENCE [LARGE SCALE GENOMIC DNA]</scope>
    <source>
        <strain evidence="5 6">CCMP2467</strain>
    </source>
</reference>
<dbReference type="AlphaFoldDB" id="A0A1Q9CHN8"/>
<feature type="repeat" description="ANK" evidence="3">
    <location>
        <begin position="260"/>
        <end position="292"/>
    </location>
</feature>
<dbReference type="InterPro" id="IPR002110">
    <property type="entry name" value="Ankyrin_rpt"/>
</dbReference>
<accession>A0A1Q9CHN8</accession>
<name>A0A1Q9CHN8_SYMMI</name>
<evidence type="ECO:0000313" key="6">
    <source>
        <dbReference type="Proteomes" id="UP000186817"/>
    </source>
</evidence>
<dbReference type="PROSITE" id="PS50088">
    <property type="entry name" value="ANK_REPEAT"/>
    <property type="match status" value="1"/>
</dbReference>
<evidence type="ECO:0000256" key="2">
    <source>
        <dbReference type="ARBA" id="ARBA00023043"/>
    </source>
</evidence>
<gene>
    <name evidence="5" type="ORF">AK812_SmicGene36965</name>
</gene>
<feature type="region of interest" description="Disordered" evidence="4">
    <location>
        <begin position="173"/>
        <end position="213"/>
    </location>
</feature>
<keyword evidence="2 3" id="KW-0040">ANK repeat</keyword>
<feature type="compositionally biased region" description="Acidic residues" evidence="4">
    <location>
        <begin position="183"/>
        <end position="204"/>
    </location>
</feature>
<keyword evidence="6" id="KW-1185">Reference proteome</keyword>
<feature type="compositionally biased region" description="Basic and acidic residues" evidence="4">
    <location>
        <begin position="173"/>
        <end position="182"/>
    </location>
</feature>
<dbReference type="OrthoDB" id="10263303at2759"/>
<dbReference type="SUPFAM" id="SSF48403">
    <property type="entry name" value="Ankyrin repeat"/>
    <property type="match status" value="1"/>
</dbReference>
<dbReference type="PANTHER" id="PTHR24198:SF165">
    <property type="entry name" value="ANKYRIN REPEAT-CONTAINING PROTEIN-RELATED"/>
    <property type="match status" value="1"/>
</dbReference>
<dbReference type="Pfam" id="PF12796">
    <property type="entry name" value="Ank_2"/>
    <property type="match status" value="1"/>
</dbReference>